<dbReference type="RefSeq" id="WP_076601931.1">
    <property type="nucleotide sequence ID" value="NZ_FTMD01000005.1"/>
</dbReference>
<name>A0A1N6U7N3_9RHOO</name>
<evidence type="ECO:0000256" key="6">
    <source>
        <dbReference type="SAM" id="Phobius"/>
    </source>
</evidence>
<feature type="domain" description="Membrane transport protein MMPL" evidence="7">
    <location>
        <begin position="178"/>
        <end position="389"/>
    </location>
</feature>
<dbReference type="AlphaFoldDB" id="A0A1N6U7N3"/>
<protein>
    <submittedName>
        <fullName evidence="8">Predicted exporter</fullName>
    </submittedName>
</protein>
<dbReference type="InterPro" id="IPR004869">
    <property type="entry name" value="MMPL_dom"/>
</dbReference>
<dbReference type="PANTHER" id="PTHR33406:SF13">
    <property type="entry name" value="MEMBRANE PROTEIN YDFJ"/>
    <property type="match status" value="1"/>
</dbReference>
<dbReference type="SUPFAM" id="SSF82866">
    <property type="entry name" value="Multidrug efflux transporter AcrB transmembrane domain"/>
    <property type="match status" value="2"/>
</dbReference>
<organism evidence="8 9">
    <name type="scientific">Aromatoleum tolulyticum</name>
    <dbReference type="NCBI Taxonomy" id="34027"/>
    <lineage>
        <taxon>Bacteria</taxon>
        <taxon>Pseudomonadati</taxon>
        <taxon>Pseudomonadota</taxon>
        <taxon>Betaproteobacteria</taxon>
        <taxon>Rhodocyclales</taxon>
        <taxon>Rhodocyclaceae</taxon>
        <taxon>Aromatoleum</taxon>
    </lineage>
</organism>
<comment type="subcellular location">
    <subcellularLocation>
        <location evidence="1">Cell membrane</location>
        <topology evidence="1">Multi-pass membrane protein</topology>
    </subcellularLocation>
</comment>
<evidence type="ECO:0000313" key="8">
    <source>
        <dbReference type="EMBL" id="SIQ61642.1"/>
    </source>
</evidence>
<feature type="transmembrane region" description="Helical" evidence="6">
    <location>
        <begin position="697"/>
        <end position="717"/>
    </location>
</feature>
<feature type="transmembrane region" description="Helical" evidence="6">
    <location>
        <begin position="275"/>
        <end position="296"/>
    </location>
</feature>
<evidence type="ECO:0000256" key="5">
    <source>
        <dbReference type="ARBA" id="ARBA00023136"/>
    </source>
</evidence>
<feature type="transmembrane region" description="Helical" evidence="6">
    <location>
        <begin position="343"/>
        <end position="360"/>
    </location>
</feature>
<dbReference type="PANTHER" id="PTHR33406">
    <property type="entry name" value="MEMBRANE PROTEIN MJ1562-RELATED"/>
    <property type="match status" value="1"/>
</dbReference>
<evidence type="ECO:0000256" key="4">
    <source>
        <dbReference type="ARBA" id="ARBA00022989"/>
    </source>
</evidence>
<keyword evidence="9" id="KW-1185">Reference proteome</keyword>
<evidence type="ECO:0000256" key="1">
    <source>
        <dbReference type="ARBA" id="ARBA00004651"/>
    </source>
</evidence>
<evidence type="ECO:0000256" key="3">
    <source>
        <dbReference type="ARBA" id="ARBA00022692"/>
    </source>
</evidence>
<keyword evidence="2" id="KW-1003">Cell membrane</keyword>
<dbReference type="STRING" id="34027.SAMN05421829_105258"/>
<feature type="transmembrane region" description="Helical" evidence="6">
    <location>
        <begin position="366"/>
        <end position="385"/>
    </location>
</feature>
<keyword evidence="3 6" id="KW-0812">Transmembrane</keyword>
<gene>
    <name evidence="8" type="ORF">SAMN05421829_105258</name>
</gene>
<dbReference type="Gene3D" id="1.20.1640.10">
    <property type="entry name" value="Multidrug efflux transporter AcrB transmembrane domain"/>
    <property type="match status" value="2"/>
</dbReference>
<proteinExistence type="predicted"/>
<feature type="transmembrane region" description="Helical" evidence="6">
    <location>
        <begin position="415"/>
        <end position="432"/>
    </location>
</feature>
<dbReference type="EMBL" id="FTMD01000005">
    <property type="protein sequence ID" value="SIQ61642.1"/>
    <property type="molecule type" value="Genomic_DNA"/>
</dbReference>
<dbReference type="PROSITE" id="PS51257">
    <property type="entry name" value="PROKAR_LIPOPROTEIN"/>
    <property type="match status" value="1"/>
</dbReference>
<keyword evidence="5 6" id="KW-0472">Membrane</keyword>
<feature type="transmembrane region" description="Helical" evidence="6">
    <location>
        <begin position="673"/>
        <end position="691"/>
    </location>
</feature>
<evidence type="ECO:0000256" key="2">
    <source>
        <dbReference type="ARBA" id="ARBA00022475"/>
    </source>
</evidence>
<dbReference type="Pfam" id="PF03176">
    <property type="entry name" value="MMPL"/>
    <property type="match status" value="1"/>
</dbReference>
<keyword evidence="4 6" id="KW-1133">Transmembrane helix</keyword>
<dbReference type="Proteomes" id="UP000186819">
    <property type="component" value="Unassembled WGS sequence"/>
</dbReference>
<dbReference type="OrthoDB" id="9780358at2"/>
<feature type="transmembrane region" description="Helical" evidence="6">
    <location>
        <begin position="729"/>
        <end position="750"/>
    </location>
</feature>
<dbReference type="GO" id="GO:0005886">
    <property type="term" value="C:plasma membrane"/>
    <property type="evidence" value="ECO:0007669"/>
    <property type="project" value="UniProtKB-SubCell"/>
</dbReference>
<evidence type="ECO:0000259" key="7">
    <source>
        <dbReference type="Pfam" id="PF03176"/>
    </source>
</evidence>
<feature type="transmembrane region" description="Helical" evidence="6">
    <location>
        <begin position="302"/>
        <end position="323"/>
    </location>
</feature>
<sequence length="791" mass="82702">MTRRFVPALLLWLAFVAACVAVVSQTRFTADLSAFLPEAPTAEQRVLVEQLRDGMVSRLLLVGIEGGDAAQRAQLSRDLAGKLRADAAFSMVANGEPIHRERDHALLFTHRYVLSPAVSAERFTATGLRQAIAESVDLLASPLGMLTKTLLPRDPTGELLQLLERLDGGARPAMQEGVWASRDGKRALLLAQTRASGSDLDGQQAAIASLRNAFAGEASKLPSGADVKLLISGAAVFAVDSRSTIEGEVTRLALVSTAIIAALLLFIYRSPTALVLGLLPVVSGALAGIVAVSLGFGVMHGVTLGFGTTLIGEAVDYAIYLFVQSGPMKGGDERNAFWPTIRLGVMTSICGFGALMFSGFPGLAQLGLYSIAGLIVAALVTRYLLPHLLPAGFAIRDVTPFGLRLQRVVVAVGRLRWFLAGLAALAGALVFAQHDRVWNHELGALSPVPPEAQAVDAALRSDLGAPDLRYMIVVRAADADTTLQRAESVSTQLQALVDAGEIGGFESPSLYLPSQGRQLERRAALPDPRELRERLAAATAGLPLPAGRLAPFLDDISAARARAPLTRADLDGTSFAMAVDSLLLRQGEQWTALLPLRAPAAGGHAKEIDPAAVRRALDRAADASPMFIDMKGESGRLYAGYLREAIMLSLAGVAAIVALLAVALRSPRRVMRVLLPLAAAVLTVVAGLVLAGVALTILHLVGLLLIVAVGSNYALFFDGRGGNAPPPPATLASMLFANLTTVAGFGVLAFSSVPVLQAIGGTVGPGALLALVFAAAFARTSPCPVAGTPAR</sequence>
<feature type="transmembrane region" description="Helical" evidence="6">
    <location>
        <begin position="645"/>
        <end position="664"/>
    </location>
</feature>
<feature type="transmembrane region" description="Helical" evidence="6">
    <location>
        <begin position="249"/>
        <end position="268"/>
    </location>
</feature>
<accession>A0A1N6U7N3</accession>
<reference evidence="9" key="1">
    <citation type="submission" date="2017-01" db="EMBL/GenBank/DDBJ databases">
        <authorList>
            <person name="Varghese N."/>
            <person name="Submissions S."/>
        </authorList>
    </citation>
    <scope>NUCLEOTIDE SEQUENCE [LARGE SCALE GENOMIC DNA]</scope>
    <source>
        <strain evidence="9">ATCC 51758</strain>
    </source>
</reference>
<evidence type="ECO:0000313" key="9">
    <source>
        <dbReference type="Proteomes" id="UP000186819"/>
    </source>
</evidence>
<dbReference type="InterPro" id="IPR050545">
    <property type="entry name" value="Mycobact_MmpL"/>
</dbReference>
<feature type="transmembrane region" description="Helical" evidence="6">
    <location>
        <begin position="756"/>
        <end position="778"/>
    </location>
</feature>